<evidence type="ECO:0000313" key="6">
    <source>
        <dbReference type="Proteomes" id="UP000266568"/>
    </source>
</evidence>
<dbReference type="PROSITE" id="PS51078">
    <property type="entry name" value="ICLR_ED"/>
    <property type="match status" value="1"/>
</dbReference>
<dbReference type="InterPro" id="IPR029016">
    <property type="entry name" value="GAF-like_dom_sf"/>
</dbReference>
<keyword evidence="2" id="KW-0238">DNA-binding</keyword>
<evidence type="ECO:0000259" key="4">
    <source>
        <dbReference type="PROSITE" id="PS51078"/>
    </source>
</evidence>
<dbReference type="EMBL" id="QXDC01000003">
    <property type="protein sequence ID" value="RIA43806.1"/>
    <property type="molecule type" value="Genomic_DNA"/>
</dbReference>
<dbReference type="GO" id="GO:0003677">
    <property type="term" value="F:DNA binding"/>
    <property type="evidence" value="ECO:0007669"/>
    <property type="project" value="UniProtKB-KW"/>
</dbReference>
<dbReference type="PANTHER" id="PTHR30136:SF35">
    <property type="entry name" value="HTH-TYPE TRANSCRIPTIONAL REGULATOR RV1719"/>
    <property type="match status" value="1"/>
</dbReference>
<feature type="domain" description="IclR-ED" evidence="4">
    <location>
        <begin position="66"/>
        <end position="241"/>
    </location>
</feature>
<dbReference type="SUPFAM" id="SSF55781">
    <property type="entry name" value="GAF domain-like"/>
    <property type="match status" value="1"/>
</dbReference>
<dbReference type="InterPro" id="IPR036388">
    <property type="entry name" value="WH-like_DNA-bd_sf"/>
</dbReference>
<reference evidence="5 6" key="1">
    <citation type="submission" date="2018-08" db="EMBL/GenBank/DDBJ databases">
        <title>Genomic Encyclopedia of Type Strains, Phase IV (KMG-IV): sequencing the most valuable type-strain genomes for metagenomic binning, comparative biology and taxonomic classification.</title>
        <authorList>
            <person name="Goeker M."/>
        </authorList>
    </citation>
    <scope>NUCLEOTIDE SEQUENCE [LARGE SCALE GENOMIC DNA]</scope>
    <source>
        <strain evidence="5 6">DSM 25527</strain>
    </source>
</reference>
<dbReference type="RefSeq" id="WP_170150993.1">
    <property type="nucleotide sequence ID" value="NZ_QXDC01000003.1"/>
</dbReference>
<dbReference type="Gene3D" id="3.30.450.40">
    <property type="match status" value="1"/>
</dbReference>
<dbReference type="SUPFAM" id="SSF46785">
    <property type="entry name" value="Winged helix' DNA-binding domain"/>
    <property type="match status" value="1"/>
</dbReference>
<dbReference type="Gene3D" id="1.10.10.10">
    <property type="entry name" value="Winged helix-like DNA-binding domain superfamily/Winged helix DNA-binding domain"/>
    <property type="match status" value="1"/>
</dbReference>
<sequence length="241" mass="25801">MDVKTAGRTVDLFELFAKSKAPLTLSEIARGLSAPQSSCFNLVRALEARGFLYSIGGNKRLYPTRKLFDIAQAIAEYEPAIPRLEPLLEKLRDATNETAILGTRQGDRVIYLAVAEGQQTIRYMSRAGELKPIHASAIGKALLTTAPADERADIVKRVALPAVTGNTITGRDELLAEIATAEARGWSQTRGENVADVMAIAVPFKVDGAAYAIAIAGPIGRMEPLAAQHVATVQAMIGTMV</sequence>
<keyword evidence="6" id="KW-1185">Reference proteome</keyword>
<dbReference type="InterPro" id="IPR005471">
    <property type="entry name" value="Tscrpt_reg_IclR_N"/>
</dbReference>
<protein>
    <submittedName>
        <fullName evidence="5">IclR family transcriptional regulator</fullName>
    </submittedName>
</protein>
<dbReference type="Pfam" id="PF01614">
    <property type="entry name" value="IclR_C"/>
    <property type="match status" value="1"/>
</dbReference>
<dbReference type="InterPro" id="IPR050707">
    <property type="entry name" value="HTH_MetabolicPath_Reg"/>
</dbReference>
<keyword evidence="3" id="KW-0804">Transcription</keyword>
<evidence type="ECO:0000256" key="3">
    <source>
        <dbReference type="ARBA" id="ARBA00023163"/>
    </source>
</evidence>
<accession>A0A397P2J9</accession>
<dbReference type="GO" id="GO:0045892">
    <property type="term" value="P:negative regulation of DNA-templated transcription"/>
    <property type="evidence" value="ECO:0007669"/>
    <property type="project" value="TreeGrafter"/>
</dbReference>
<evidence type="ECO:0000256" key="1">
    <source>
        <dbReference type="ARBA" id="ARBA00023015"/>
    </source>
</evidence>
<name>A0A397P2J9_9SPHN</name>
<keyword evidence="1" id="KW-0805">Transcription regulation</keyword>
<dbReference type="GO" id="GO:0003700">
    <property type="term" value="F:DNA-binding transcription factor activity"/>
    <property type="evidence" value="ECO:0007669"/>
    <property type="project" value="TreeGrafter"/>
</dbReference>
<dbReference type="InterPro" id="IPR014757">
    <property type="entry name" value="Tscrpt_reg_IclR_C"/>
</dbReference>
<organism evidence="5 6">
    <name type="scientific">Hephaestia caeni</name>
    <dbReference type="NCBI Taxonomy" id="645617"/>
    <lineage>
        <taxon>Bacteria</taxon>
        <taxon>Pseudomonadati</taxon>
        <taxon>Pseudomonadota</taxon>
        <taxon>Alphaproteobacteria</taxon>
        <taxon>Sphingomonadales</taxon>
        <taxon>Sphingomonadaceae</taxon>
        <taxon>Hephaestia</taxon>
    </lineage>
</organism>
<evidence type="ECO:0000313" key="5">
    <source>
        <dbReference type="EMBL" id="RIA43806.1"/>
    </source>
</evidence>
<gene>
    <name evidence="5" type="ORF">DFR49_2035</name>
</gene>
<evidence type="ECO:0000256" key="2">
    <source>
        <dbReference type="ARBA" id="ARBA00023125"/>
    </source>
</evidence>
<dbReference type="InterPro" id="IPR036390">
    <property type="entry name" value="WH_DNA-bd_sf"/>
</dbReference>
<dbReference type="PANTHER" id="PTHR30136">
    <property type="entry name" value="HELIX-TURN-HELIX TRANSCRIPTIONAL REGULATOR, ICLR FAMILY"/>
    <property type="match status" value="1"/>
</dbReference>
<proteinExistence type="predicted"/>
<dbReference type="Proteomes" id="UP000266568">
    <property type="component" value="Unassembled WGS sequence"/>
</dbReference>
<comment type="caution">
    <text evidence="5">The sequence shown here is derived from an EMBL/GenBank/DDBJ whole genome shotgun (WGS) entry which is preliminary data.</text>
</comment>
<dbReference type="Pfam" id="PF09339">
    <property type="entry name" value="HTH_IclR"/>
    <property type="match status" value="1"/>
</dbReference>
<dbReference type="AlphaFoldDB" id="A0A397P2J9"/>